<name>A0ABC8RIL5_9AQUA</name>
<organism evidence="1 2">
    <name type="scientific">Ilex paraguariensis</name>
    <name type="common">yerba mate</name>
    <dbReference type="NCBI Taxonomy" id="185542"/>
    <lineage>
        <taxon>Eukaryota</taxon>
        <taxon>Viridiplantae</taxon>
        <taxon>Streptophyta</taxon>
        <taxon>Embryophyta</taxon>
        <taxon>Tracheophyta</taxon>
        <taxon>Spermatophyta</taxon>
        <taxon>Magnoliopsida</taxon>
        <taxon>eudicotyledons</taxon>
        <taxon>Gunneridae</taxon>
        <taxon>Pentapetalae</taxon>
        <taxon>asterids</taxon>
        <taxon>campanulids</taxon>
        <taxon>Aquifoliales</taxon>
        <taxon>Aquifoliaceae</taxon>
        <taxon>Ilex</taxon>
    </lineage>
</organism>
<comment type="caution">
    <text evidence="1">The sequence shown here is derived from an EMBL/GenBank/DDBJ whole genome shotgun (WGS) entry which is preliminary data.</text>
</comment>
<evidence type="ECO:0000313" key="2">
    <source>
        <dbReference type="Proteomes" id="UP001642360"/>
    </source>
</evidence>
<reference evidence="1 2" key="1">
    <citation type="submission" date="2024-02" db="EMBL/GenBank/DDBJ databases">
        <authorList>
            <person name="Vignale AGUSTIN F."/>
            <person name="Sosa J E."/>
            <person name="Modenutti C."/>
        </authorList>
    </citation>
    <scope>NUCLEOTIDE SEQUENCE [LARGE SCALE GENOMIC DNA]</scope>
</reference>
<gene>
    <name evidence="1" type="ORF">ILEXP_LOCUS10209</name>
</gene>
<dbReference type="EMBL" id="CAUOFW020001233">
    <property type="protein sequence ID" value="CAK9142528.1"/>
    <property type="molecule type" value="Genomic_DNA"/>
</dbReference>
<proteinExistence type="predicted"/>
<dbReference type="AlphaFoldDB" id="A0ABC8RIL5"/>
<protein>
    <submittedName>
        <fullName evidence="1">Uncharacterized protein</fullName>
    </submittedName>
</protein>
<evidence type="ECO:0000313" key="1">
    <source>
        <dbReference type="EMBL" id="CAK9142528.1"/>
    </source>
</evidence>
<accession>A0ABC8RIL5</accession>
<dbReference type="Proteomes" id="UP001642360">
    <property type="component" value="Unassembled WGS sequence"/>
</dbReference>
<sequence length="100" mass="11304">MPKSLHGGKPFRSEVFSKKKPAFTLRDYIHCNLCCFFLFALSFELCMLLEPKPAVALLGLGVDVFLDGYNMFAIDFVIMSTLTAEDSWQICHLGCCLDSW</sequence>
<keyword evidence="2" id="KW-1185">Reference proteome</keyword>